<dbReference type="RefSeq" id="WP_311191635.1">
    <property type="nucleotide sequence ID" value="NZ_CP115541.1"/>
</dbReference>
<gene>
    <name evidence="2" type="ORF">PDM29_19270</name>
</gene>
<evidence type="ECO:0000313" key="3">
    <source>
        <dbReference type="Proteomes" id="UP001302072"/>
    </source>
</evidence>
<feature type="compositionally biased region" description="Low complexity" evidence="1">
    <location>
        <begin position="98"/>
        <end position="109"/>
    </location>
</feature>
<name>A0ABY9YNG0_9GAMM</name>
<dbReference type="Proteomes" id="UP001302072">
    <property type="component" value="Chromosome"/>
</dbReference>
<accession>A0ABY9YNG0</accession>
<proteinExistence type="predicted"/>
<feature type="region of interest" description="Disordered" evidence="1">
    <location>
        <begin position="90"/>
        <end position="121"/>
    </location>
</feature>
<sequence length="131" mass="13932">MCSITKKKLAKITHPGLNKVIGDKNVEKLADPGGLFPNDPAAEETPEDKPIQYLSNFWLDGTGTSRGVIGRNNLRMDLSGQSQRIPVVASQYDTSQEPSTLPPTSNLPSANPSVGGGSGGYRNVREALLAI</sequence>
<evidence type="ECO:0000313" key="2">
    <source>
        <dbReference type="EMBL" id="WNH52436.1"/>
    </source>
</evidence>
<keyword evidence="3" id="KW-1185">Reference proteome</keyword>
<evidence type="ECO:0000256" key="1">
    <source>
        <dbReference type="SAM" id="MobiDB-lite"/>
    </source>
</evidence>
<reference evidence="2 3" key="1">
    <citation type="submission" date="2022-12" db="EMBL/GenBank/DDBJ databases">
        <title>Two new species, Stenotrophomonas aracearum and Stenotrophomonas oahuensis, isolated from Anthurium (Araceae family) in Hawaii.</title>
        <authorList>
            <person name="Chunag S.C."/>
            <person name="Dobhal S."/>
            <person name="Alvarez A."/>
            <person name="Arif M."/>
        </authorList>
    </citation>
    <scope>NUCLEOTIDE SEQUENCE [LARGE SCALE GENOMIC DNA]</scope>
    <source>
        <strain evidence="2 3">A5586</strain>
    </source>
</reference>
<dbReference type="EMBL" id="CP115541">
    <property type="protein sequence ID" value="WNH52436.1"/>
    <property type="molecule type" value="Genomic_DNA"/>
</dbReference>
<organism evidence="2 3">
    <name type="scientific">Stenotrophomonas oahuensis</name>
    <dbReference type="NCBI Taxonomy" id="3003271"/>
    <lineage>
        <taxon>Bacteria</taxon>
        <taxon>Pseudomonadati</taxon>
        <taxon>Pseudomonadota</taxon>
        <taxon>Gammaproteobacteria</taxon>
        <taxon>Lysobacterales</taxon>
        <taxon>Lysobacteraceae</taxon>
        <taxon>Stenotrophomonas</taxon>
    </lineage>
</organism>
<protein>
    <submittedName>
        <fullName evidence="2">Uncharacterized protein</fullName>
    </submittedName>
</protein>